<reference evidence="10" key="1">
    <citation type="submission" date="2020-03" db="EMBL/GenBank/DDBJ databases">
        <title>Solimonas marina sp. nov., isolated from deep seawater of the Pacific Ocean.</title>
        <authorList>
            <person name="Liu X."/>
            <person name="Lai Q."/>
            <person name="Sun F."/>
            <person name="Gai Y."/>
            <person name="Li G."/>
            <person name="Shao Z."/>
        </authorList>
    </citation>
    <scope>NUCLEOTIDE SEQUENCE</scope>
    <source>
        <strain evidence="10">C16B3</strain>
    </source>
</reference>
<evidence type="ECO:0000256" key="8">
    <source>
        <dbReference type="RuleBase" id="RU363032"/>
    </source>
</evidence>
<dbReference type="PANTHER" id="PTHR43386:SF2">
    <property type="entry name" value="OLIGOPEPTIDE TRANSPORT SYSTEM PERMEASE PROTEIN OPPC"/>
    <property type="match status" value="1"/>
</dbReference>
<evidence type="ECO:0000256" key="1">
    <source>
        <dbReference type="ARBA" id="ARBA00004429"/>
    </source>
</evidence>
<dbReference type="Gene3D" id="1.10.3720.10">
    <property type="entry name" value="MetI-like"/>
    <property type="match status" value="1"/>
</dbReference>
<name>A0A969WCC8_9GAMM</name>
<sequence>MRRPPAMGLIVALSLLLAIILFVLLAPLASPYACDEIDFDGPWSSAPTLAHQHWFGTDSLGRDLFVRTACGGRLSLLVGVVSTLVSLLIGVAYGACAGYAGGRVDTLMMRAVDVLYALPFMFLVIVLMVLFGRHLLLLFVAIGAVNWLDMARVVRGQTLVLRRREFIAAARIGGLSDARIIVRHIVPNLVDIVVVYAALTLPQVILIESFLSFLGLGAASTSWGALVDDGAREMMATPWSLLFPALFLGATLLLLNLVAEQLRLRLARGAGTT</sequence>
<dbReference type="AlphaFoldDB" id="A0A969WCC8"/>
<evidence type="ECO:0000256" key="5">
    <source>
        <dbReference type="ARBA" id="ARBA00022692"/>
    </source>
</evidence>
<proteinExistence type="inferred from homology"/>
<protein>
    <submittedName>
        <fullName evidence="10">ABC transporter permease subunit</fullName>
    </submittedName>
</protein>
<feature type="domain" description="ABC transmembrane type-1" evidence="9">
    <location>
        <begin position="72"/>
        <end position="259"/>
    </location>
</feature>
<comment type="similarity">
    <text evidence="8">Belongs to the binding-protein-dependent transport system permease family.</text>
</comment>
<dbReference type="EMBL" id="JAAVXB010000010">
    <property type="protein sequence ID" value="NKF23953.1"/>
    <property type="molecule type" value="Genomic_DNA"/>
</dbReference>
<feature type="transmembrane region" description="Helical" evidence="8">
    <location>
        <begin position="239"/>
        <end position="259"/>
    </location>
</feature>
<keyword evidence="5 8" id="KW-0812">Transmembrane</keyword>
<evidence type="ECO:0000256" key="3">
    <source>
        <dbReference type="ARBA" id="ARBA00022475"/>
    </source>
</evidence>
<dbReference type="Pfam" id="PF00528">
    <property type="entry name" value="BPD_transp_1"/>
    <property type="match status" value="1"/>
</dbReference>
<dbReference type="InterPro" id="IPR035906">
    <property type="entry name" value="MetI-like_sf"/>
</dbReference>
<accession>A0A969WCC8</accession>
<dbReference type="InterPro" id="IPR050366">
    <property type="entry name" value="BP-dependent_transpt_permease"/>
</dbReference>
<keyword evidence="11" id="KW-1185">Reference proteome</keyword>
<comment type="caution">
    <text evidence="10">The sequence shown here is derived from an EMBL/GenBank/DDBJ whole genome shotgun (WGS) entry which is preliminary data.</text>
</comment>
<keyword evidence="3" id="KW-1003">Cell membrane</keyword>
<dbReference type="SUPFAM" id="SSF161098">
    <property type="entry name" value="MetI-like"/>
    <property type="match status" value="1"/>
</dbReference>
<dbReference type="GO" id="GO:0005886">
    <property type="term" value="C:plasma membrane"/>
    <property type="evidence" value="ECO:0007669"/>
    <property type="project" value="UniProtKB-SubCell"/>
</dbReference>
<evidence type="ECO:0000313" key="10">
    <source>
        <dbReference type="EMBL" id="NKF23953.1"/>
    </source>
</evidence>
<evidence type="ECO:0000313" key="11">
    <source>
        <dbReference type="Proteomes" id="UP000653472"/>
    </source>
</evidence>
<keyword evidence="7 8" id="KW-0472">Membrane</keyword>
<dbReference type="GO" id="GO:0055085">
    <property type="term" value="P:transmembrane transport"/>
    <property type="evidence" value="ECO:0007669"/>
    <property type="project" value="InterPro"/>
</dbReference>
<evidence type="ECO:0000256" key="2">
    <source>
        <dbReference type="ARBA" id="ARBA00022448"/>
    </source>
</evidence>
<feature type="transmembrane region" description="Helical" evidence="8">
    <location>
        <begin position="136"/>
        <end position="154"/>
    </location>
</feature>
<keyword evidence="2 8" id="KW-0813">Transport</keyword>
<dbReference type="CDD" id="cd06261">
    <property type="entry name" value="TM_PBP2"/>
    <property type="match status" value="1"/>
</dbReference>
<evidence type="ECO:0000256" key="4">
    <source>
        <dbReference type="ARBA" id="ARBA00022519"/>
    </source>
</evidence>
<keyword evidence="6 8" id="KW-1133">Transmembrane helix</keyword>
<comment type="subcellular location">
    <subcellularLocation>
        <location evidence="1">Cell inner membrane</location>
        <topology evidence="1">Multi-pass membrane protein</topology>
    </subcellularLocation>
    <subcellularLocation>
        <location evidence="8">Cell membrane</location>
        <topology evidence="8">Multi-pass membrane protein</topology>
    </subcellularLocation>
</comment>
<feature type="transmembrane region" description="Helical" evidence="8">
    <location>
        <begin position="111"/>
        <end position="130"/>
    </location>
</feature>
<dbReference type="PROSITE" id="PS50928">
    <property type="entry name" value="ABC_TM1"/>
    <property type="match status" value="1"/>
</dbReference>
<evidence type="ECO:0000259" key="9">
    <source>
        <dbReference type="PROSITE" id="PS50928"/>
    </source>
</evidence>
<gene>
    <name evidence="10" type="ORF">G7Y82_16690</name>
</gene>
<keyword evidence="4" id="KW-0997">Cell inner membrane</keyword>
<organism evidence="10 11">
    <name type="scientific">Solimonas marina</name>
    <dbReference type="NCBI Taxonomy" id="2714601"/>
    <lineage>
        <taxon>Bacteria</taxon>
        <taxon>Pseudomonadati</taxon>
        <taxon>Pseudomonadota</taxon>
        <taxon>Gammaproteobacteria</taxon>
        <taxon>Nevskiales</taxon>
        <taxon>Nevskiaceae</taxon>
        <taxon>Solimonas</taxon>
    </lineage>
</organism>
<feature type="transmembrane region" description="Helical" evidence="8">
    <location>
        <begin position="74"/>
        <end position="99"/>
    </location>
</feature>
<dbReference type="PANTHER" id="PTHR43386">
    <property type="entry name" value="OLIGOPEPTIDE TRANSPORT SYSTEM PERMEASE PROTEIN APPC"/>
    <property type="match status" value="1"/>
</dbReference>
<evidence type="ECO:0000256" key="6">
    <source>
        <dbReference type="ARBA" id="ARBA00022989"/>
    </source>
</evidence>
<dbReference type="InterPro" id="IPR000515">
    <property type="entry name" value="MetI-like"/>
</dbReference>
<evidence type="ECO:0000256" key="7">
    <source>
        <dbReference type="ARBA" id="ARBA00023136"/>
    </source>
</evidence>
<dbReference type="Proteomes" id="UP000653472">
    <property type="component" value="Unassembled WGS sequence"/>
</dbReference>
<feature type="transmembrane region" description="Helical" evidence="8">
    <location>
        <begin position="193"/>
        <end position="219"/>
    </location>
</feature>